<keyword evidence="5" id="KW-1185">Reference proteome</keyword>
<sequence length="67" mass="7202">MQKGIVIDVFARASLVGIEILTIKARVVSASVDTWLGYAEAVGLLNDKVEENGLPAQSNDRSPQFSI</sequence>
<dbReference type="InterPro" id="IPR050530">
    <property type="entry name" value="GvpA"/>
</dbReference>
<name>A0A0C2RKA7_9BACL</name>
<dbReference type="STRING" id="889306.KP78_06260"/>
<dbReference type="PATRIC" id="fig|889306.3.peg.624"/>
<comment type="caution">
    <text evidence="4">The sequence shown here is derived from an EMBL/GenBank/DDBJ whole genome shotgun (WGS) entry which is preliminary data.</text>
</comment>
<dbReference type="InterPro" id="IPR000638">
    <property type="entry name" value="Gas-vesicle_GvpA-like"/>
</dbReference>
<evidence type="ECO:0000256" key="2">
    <source>
        <dbReference type="ARBA" id="ARBA00035108"/>
    </source>
</evidence>
<proteinExistence type="inferred from homology"/>
<dbReference type="GO" id="GO:0012506">
    <property type="term" value="C:vesicle membrane"/>
    <property type="evidence" value="ECO:0007669"/>
    <property type="project" value="InterPro"/>
</dbReference>
<organism evidence="4 5">
    <name type="scientific">Jeotgalibacillus soli</name>
    <dbReference type="NCBI Taxonomy" id="889306"/>
    <lineage>
        <taxon>Bacteria</taxon>
        <taxon>Bacillati</taxon>
        <taxon>Bacillota</taxon>
        <taxon>Bacilli</taxon>
        <taxon>Bacillales</taxon>
        <taxon>Caryophanaceae</taxon>
        <taxon>Jeotgalibacillus</taxon>
    </lineage>
</organism>
<dbReference type="GO" id="GO:0005198">
    <property type="term" value="F:structural molecule activity"/>
    <property type="evidence" value="ECO:0007669"/>
    <property type="project" value="InterPro"/>
</dbReference>
<evidence type="ECO:0000256" key="3">
    <source>
        <dbReference type="ARBA" id="ARBA00035646"/>
    </source>
</evidence>
<accession>A0A0C2RKA7</accession>
<gene>
    <name evidence="4" type="ORF">KP78_06260</name>
</gene>
<dbReference type="PANTHER" id="PTHR35344:SF4">
    <property type="entry name" value="GAS VESICLE PROTEIN A1"/>
    <property type="match status" value="1"/>
</dbReference>
<reference evidence="4 5" key="1">
    <citation type="submission" date="2015-01" db="EMBL/GenBank/DDBJ databases">
        <title>Genome sequencing of Jeotgalibacillus soli.</title>
        <authorList>
            <person name="Goh K.M."/>
            <person name="Chan K.-G."/>
            <person name="Yaakop A.S."/>
            <person name="Ee R."/>
            <person name="Gan H.M."/>
            <person name="Chan C.S."/>
        </authorList>
    </citation>
    <scope>NUCLEOTIDE SEQUENCE [LARGE SCALE GENOMIC DNA]</scope>
    <source>
        <strain evidence="4 5">P9</strain>
    </source>
</reference>
<evidence type="ECO:0000313" key="4">
    <source>
        <dbReference type="EMBL" id="KIL50625.1"/>
    </source>
</evidence>
<comment type="subcellular location">
    <subcellularLocation>
        <location evidence="2">Gas vesicle</location>
    </subcellularLocation>
</comment>
<dbReference type="PANTHER" id="PTHR35344">
    <property type="entry name" value="GAS VESICLE STRUCTURAL PROTEIN 2-RELATED"/>
    <property type="match status" value="1"/>
</dbReference>
<protein>
    <submittedName>
        <fullName evidence="4">Gas vesicle protein GvpA</fullName>
    </submittedName>
</protein>
<dbReference type="GO" id="GO:0031411">
    <property type="term" value="C:gas vesicle"/>
    <property type="evidence" value="ECO:0007669"/>
    <property type="project" value="UniProtKB-SubCell"/>
</dbReference>
<dbReference type="Proteomes" id="UP000031938">
    <property type="component" value="Unassembled WGS sequence"/>
</dbReference>
<evidence type="ECO:0000313" key="5">
    <source>
        <dbReference type="Proteomes" id="UP000031938"/>
    </source>
</evidence>
<dbReference type="EMBL" id="JXRP01000008">
    <property type="protein sequence ID" value="KIL50625.1"/>
    <property type="molecule type" value="Genomic_DNA"/>
</dbReference>
<comment type="similarity">
    <text evidence="3">Belongs to the gas vesicle GvpA family.</text>
</comment>
<evidence type="ECO:0000256" key="1">
    <source>
        <dbReference type="ARBA" id="ARBA00022987"/>
    </source>
</evidence>
<keyword evidence="1" id="KW-0304">Gas vesicle</keyword>
<dbReference type="AlphaFoldDB" id="A0A0C2RKA7"/>
<dbReference type="Pfam" id="PF00741">
    <property type="entry name" value="Gas_vesicle"/>
    <property type="match status" value="1"/>
</dbReference>